<dbReference type="GO" id="GO:0016226">
    <property type="term" value="P:iron-sulfur cluster assembly"/>
    <property type="evidence" value="ECO:0007669"/>
    <property type="project" value="UniProtKB-UniRule"/>
</dbReference>
<keyword evidence="1 4" id="KW-0479">Metal-binding</keyword>
<dbReference type="GO" id="GO:0051537">
    <property type="term" value="F:2 iron, 2 sulfur cluster binding"/>
    <property type="evidence" value="ECO:0007669"/>
    <property type="project" value="UniProtKB-ARBA"/>
</dbReference>
<evidence type="ECO:0000313" key="6">
    <source>
        <dbReference type="EMBL" id="CAD6507575.1"/>
    </source>
</evidence>
<evidence type="ECO:0000256" key="1">
    <source>
        <dbReference type="ARBA" id="ARBA00022723"/>
    </source>
</evidence>
<feature type="binding site" evidence="4">
    <location>
        <position position="106"/>
    </location>
    <ligand>
        <name>iron-sulfur cluster</name>
        <dbReference type="ChEBI" id="CHEBI:30408"/>
    </ligand>
</feature>
<dbReference type="PANTHER" id="PTHR43011:SF1">
    <property type="entry name" value="IRON-SULFUR CLUSTER ASSEMBLY 2 HOMOLOG, MITOCHONDRIAL"/>
    <property type="match status" value="1"/>
</dbReference>
<evidence type="ECO:0000256" key="2">
    <source>
        <dbReference type="ARBA" id="ARBA00023004"/>
    </source>
</evidence>
<feature type="domain" description="Core" evidence="5">
    <location>
        <begin position="9"/>
        <end position="109"/>
    </location>
</feature>
<dbReference type="HAMAP" id="MF_01380">
    <property type="entry name" value="Fe_S_insert_ErpA"/>
    <property type="match status" value="1"/>
</dbReference>
<sequence>MNKDITLPLHCTEAAANKLKVLIPDKERSNIKLRVYINGGGCSGFKYCFTLDDKVHEEDIVIEQYGVMMIIDPISVQYLFDGSVDYIETLEGSQFIVTNPNAKTTCSCGLSFSV</sequence>
<keyword evidence="2 4" id="KW-0408">Iron</keyword>
<dbReference type="GO" id="GO:0005829">
    <property type="term" value="C:cytosol"/>
    <property type="evidence" value="ECO:0007669"/>
    <property type="project" value="TreeGrafter"/>
</dbReference>
<gene>
    <name evidence="4 6" type="primary">erpA</name>
    <name evidence="6" type="ORF">PROFFT_A_00810</name>
</gene>
<dbReference type="PROSITE" id="PS01152">
    <property type="entry name" value="HESB"/>
    <property type="match status" value="1"/>
</dbReference>
<dbReference type="InterPro" id="IPR023063">
    <property type="entry name" value="ErpA_proteobact"/>
</dbReference>
<reference evidence="6" key="1">
    <citation type="submission" date="2020-10" db="EMBL/GenBank/DDBJ databases">
        <authorList>
            <person name="Szabo G."/>
        </authorList>
    </citation>
    <scope>NUCLEOTIDE SEQUENCE</scope>
    <source>
        <strain evidence="6">PROFFT</strain>
    </source>
</reference>
<dbReference type="InterPro" id="IPR000361">
    <property type="entry name" value="ATAP_core_dom"/>
</dbReference>
<comment type="function">
    <text evidence="4">Required for insertion of 4Fe-4S clusters for at least IspG.</text>
</comment>
<evidence type="ECO:0000259" key="5">
    <source>
        <dbReference type="Pfam" id="PF01521"/>
    </source>
</evidence>
<name>A0A8E4GHP0_9ENTR</name>
<comment type="subunit">
    <text evidence="4">Homodimer.</text>
</comment>
<dbReference type="Pfam" id="PF01521">
    <property type="entry name" value="Fe-S_biosyn"/>
    <property type="match status" value="1"/>
</dbReference>
<evidence type="ECO:0000256" key="3">
    <source>
        <dbReference type="ARBA" id="ARBA00023014"/>
    </source>
</evidence>
<feature type="binding site" evidence="4">
    <location>
        <position position="108"/>
    </location>
    <ligand>
        <name>iron-sulfur cluster</name>
        <dbReference type="ChEBI" id="CHEBI:30408"/>
    </ligand>
</feature>
<protein>
    <recommendedName>
        <fullName evidence="4">Iron-sulfur cluster insertion protein ErpA</fullName>
    </recommendedName>
</protein>
<dbReference type="InterPro" id="IPR017870">
    <property type="entry name" value="FeS_cluster_insertion_CS"/>
</dbReference>
<evidence type="ECO:0000256" key="4">
    <source>
        <dbReference type="HAMAP-Rule" id="MF_01380"/>
    </source>
</evidence>
<feature type="binding site" evidence="4">
    <location>
        <position position="42"/>
    </location>
    <ligand>
        <name>iron-sulfur cluster</name>
        <dbReference type="ChEBI" id="CHEBI:30408"/>
    </ligand>
</feature>
<dbReference type="PANTHER" id="PTHR43011">
    <property type="entry name" value="IRON-SULFUR CLUSTER ASSEMBLY 2 HOMOLOG, MITOCHONDRIAL"/>
    <property type="match status" value="1"/>
</dbReference>
<evidence type="ECO:0000313" key="7">
    <source>
        <dbReference type="Proteomes" id="UP000683585"/>
    </source>
</evidence>
<proteinExistence type="inferred from homology"/>
<dbReference type="RefSeq" id="WP_216782524.1">
    <property type="nucleotide sequence ID" value="NZ_LR890047.1"/>
</dbReference>
<dbReference type="AlphaFoldDB" id="A0A8E4GHP0"/>
<dbReference type="NCBIfam" id="TIGR00049">
    <property type="entry name" value="iron-sulfur cluster assembly accessory protein"/>
    <property type="match status" value="1"/>
</dbReference>
<comment type="cofactor">
    <cofactor evidence="4">
        <name>iron-sulfur cluster</name>
        <dbReference type="ChEBI" id="CHEBI:30408"/>
    </cofactor>
    <text evidence="4">Binds 1 iron-sulfur cluster per subunit.</text>
</comment>
<dbReference type="FunFam" id="2.60.300.12:FF:000002">
    <property type="entry name" value="Iron-sulfur cluster insertion protein ErpA"/>
    <property type="match status" value="1"/>
</dbReference>
<keyword evidence="7" id="KW-1185">Reference proteome</keyword>
<dbReference type="GO" id="GO:0005506">
    <property type="term" value="F:iron ion binding"/>
    <property type="evidence" value="ECO:0007669"/>
    <property type="project" value="UniProtKB-UniRule"/>
</dbReference>
<organism evidence="6 7">
    <name type="scientific">Candidatus Profftia tarda</name>
    <dbReference type="NCBI Taxonomy" id="1177216"/>
    <lineage>
        <taxon>Bacteria</taxon>
        <taxon>Pseudomonadati</taxon>
        <taxon>Pseudomonadota</taxon>
        <taxon>Gammaproteobacteria</taxon>
        <taxon>Enterobacterales</taxon>
        <taxon>Enterobacteriaceae</taxon>
        <taxon>Candidatus Profftia</taxon>
    </lineage>
</organism>
<comment type="similarity">
    <text evidence="4">Belongs to the HesB/IscA family.</text>
</comment>
<keyword evidence="3 4" id="KW-0411">Iron-sulfur</keyword>
<accession>A0A8E4GHP0</accession>
<dbReference type="InterPro" id="IPR016092">
    <property type="entry name" value="ATAP"/>
</dbReference>
<dbReference type="Proteomes" id="UP000683585">
    <property type="component" value="Chromosome"/>
</dbReference>
<dbReference type="KEGG" id="ptf:PROFFT_A_00810"/>
<dbReference type="NCBIfam" id="NF010147">
    <property type="entry name" value="PRK13623.1"/>
    <property type="match status" value="1"/>
</dbReference>
<dbReference type="GO" id="GO:0051539">
    <property type="term" value="F:4 iron, 4 sulfur cluster binding"/>
    <property type="evidence" value="ECO:0007669"/>
    <property type="project" value="TreeGrafter"/>
</dbReference>
<dbReference type="EMBL" id="LR890047">
    <property type="protein sequence ID" value="CAD6507575.1"/>
    <property type="molecule type" value="Genomic_DNA"/>
</dbReference>